<dbReference type="InterPro" id="IPR011009">
    <property type="entry name" value="Kinase-like_dom_sf"/>
</dbReference>
<gene>
    <name evidence="2" type="ORF">FD754_009340</name>
</gene>
<dbReference type="AlphaFoldDB" id="A0A5N3WUL1"/>
<evidence type="ECO:0000313" key="2">
    <source>
        <dbReference type="EMBL" id="KAB0365184.1"/>
    </source>
</evidence>
<feature type="compositionally biased region" description="Low complexity" evidence="1">
    <location>
        <begin position="78"/>
        <end position="89"/>
    </location>
</feature>
<dbReference type="SUPFAM" id="SSF56112">
    <property type="entry name" value="Protein kinase-like (PK-like)"/>
    <property type="match status" value="1"/>
</dbReference>
<organism evidence="2 3">
    <name type="scientific">Muntiacus muntjak</name>
    <name type="common">Barking deer</name>
    <name type="synonym">Indian muntjac</name>
    <dbReference type="NCBI Taxonomy" id="9888"/>
    <lineage>
        <taxon>Eukaryota</taxon>
        <taxon>Metazoa</taxon>
        <taxon>Chordata</taxon>
        <taxon>Craniata</taxon>
        <taxon>Vertebrata</taxon>
        <taxon>Euteleostomi</taxon>
        <taxon>Mammalia</taxon>
        <taxon>Eutheria</taxon>
        <taxon>Laurasiatheria</taxon>
        <taxon>Artiodactyla</taxon>
        <taxon>Ruminantia</taxon>
        <taxon>Pecora</taxon>
        <taxon>Cervidae</taxon>
        <taxon>Muntiacinae</taxon>
        <taxon>Muntiacus</taxon>
    </lineage>
</organism>
<feature type="compositionally biased region" description="Low complexity" evidence="1">
    <location>
        <begin position="216"/>
        <end position="234"/>
    </location>
</feature>
<feature type="non-terminal residue" evidence="2">
    <location>
        <position position="1"/>
    </location>
</feature>
<keyword evidence="3" id="KW-1185">Reference proteome</keyword>
<comment type="caution">
    <text evidence="2">The sequence shown here is derived from an EMBL/GenBank/DDBJ whole genome shotgun (WGS) entry which is preliminary data.</text>
</comment>
<sequence length="402" mass="45370">TLQAQNVFLTRSDIWAMRCCVYEMAILELIELIRTMLSKKPEERPSAKTPKITLKNGDSKLKPVATVLSGKIELSNEVVHSQSHSSESSKTYKPMAIGPLKTPTSLKDHDYKPNISSTAESLALVQENQPRHSDASNKLEDKCNISQVKESLNNNTKSSNQVAGECVIGKQDRIHPGLQPYSSRSEPSLDPPHLLPSLPTVGKLDVISTQKDAESQSRVVTGSVSSSRSSPSVRKAPQRDSIQKTSMEQDRGDHMVIFHGKVAEEAEELYFKELYSAILPSSEKIRRMIEALRADLIQGLCIQLLEHVYDIFEEDDELGREVHLHEHLGEKYVLHCESSPINDFLRKCEFLRIYLVCQSLTISKVFGLNKSKQTYNSDWRPFNILISCGSFFTREKKKERTK</sequence>
<name>A0A5N3WUL1_MUNMU</name>
<dbReference type="EMBL" id="VCEA01000001">
    <property type="protein sequence ID" value="KAB0365184.1"/>
    <property type="molecule type" value="Genomic_DNA"/>
</dbReference>
<feature type="region of interest" description="Disordered" evidence="1">
    <location>
        <begin position="78"/>
        <end position="111"/>
    </location>
</feature>
<protein>
    <submittedName>
        <fullName evidence="2">Uncharacterized protein</fullName>
    </submittedName>
</protein>
<reference evidence="2 3" key="1">
    <citation type="submission" date="2019-06" db="EMBL/GenBank/DDBJ databases">
        <title>Discovery of a novel chromosome fission-fusion reversal in muntjac.</title>
        <authorList>
            <person name="Mudd A.B."/>
            <person name="Bredeson J.V."/>
            <person name="Baum R."/>
            <person name="Hockemeyer D."/>
            <person name="Rokhsar D.S."/>
        </authorList>
    </citation>
    <scope>NUCLEOTIDE SEQUENCE [LARGE SCALE GENOMIC DNA]</scope>
    <source>
        <strain evidence="2">UTSW_UCB_Mm</strain>
        <tissue evidence="2">Fibroblast cell line</tissue>
    </source>
</reference>
<dbReference type="Proteomes" id="UP000326458">
    <property type="component" value="Unassembled WGS sequence"/>
</dbReference>
<accession>A0A5N3WUL1</accession>
<evidence type="ECO:0000313" key="3">
    <source>
        <dbReference type="Proteomes" id="UP000326458"/>
    </source>
</evidence>
<feature type="compositionally biased region" description="Basic and acidic residues" evidence="1">
    <location>
        <begin position="237"/>
        <end position="250"/>
    </location>
</feature>
<feature type="region of interest" description="Disordered" evidence="1">
    <location>
        <begin position="209"/>
        <end position="250"/>
    </location>
</feature>
<evidence type="ECO:0000256" key="1">
    <source>
        <dbReference type="SAM" id="MobiDB-lite"/>
    </source>
</evidence>
<proteinExistence type="predicted"/>
<feature type="region of interest" description="Disordered" evidence="1">
    <location>
        <begin position="174"/>
        <end position="197"/>
    </location>
</feature>